<dbReference type="CDD" id="cd06580">
    <property type="entry name" value="TM_PBP1_transp_TpRbsC_like"/>
    <property type="match status" value="1"/>
</dbReference>
<feature type="transmembrane region" description="Helical" evidence="6">
    <location>
        <begin position="29"/>
        <end position="48"/>
    </location>
</feature>
<reference evidence="7 8" key="1">
    <citation type="submission" date="2019-12" db="EMBL/GenBank/DDBJ databases">
        <title>Nitratireductor arenosus sp. nov., Isolated from sea sand, Jeju island, South Korea.</title>
        <authorList>
            <person name="Kim W."/>
        </authorList>
    </citation>
    <scope>NUCLEOTIDE SEQUENCE [LARGE SCALE GENOMIC DNA]</scope>
    <source>
        <strain evidence="7 8">CAU 1489</strain>
    </source>
</reference>
<keyword evidence="5 6" id="KW-0472">Membrane</keyword>
<name>A0A844QPH7_9HYPH</name>
<organism evidence="7 8">
    <name type="scientific">Nitratireductor arenosus</name>
    <dbReference type="NCBI Taxonomy" id="2682096"/>
    <lineage>
        <taxon>Bacteria</taxon>
        <taxon>Pseudomonadati</taxon>
        <taxon>Pseudomonadota</taxon>
        <taxon>Alphaproteobacteria</taxon>
        <taxon>Hyphomicrobiales</taxon>
        <taxon>Phyllobacteriaceae</taxon>
        <taxon>Nitratireductor</taxon>
    </lineage>
</organism>
<feature type="transmembrane region" description="Helical" evidence="6">
    <location>
        <begin position="68"/>
        <end position="90"/>
    </location>
</feature>
<proteinExistence type="predicted"/>
<feature type="transmembrane region" description="Helical" evidence="6">
    <location>
        <begin position="160"/>
        <end position="179"/>
    </location>
</feature>
<accession>A0A844QPH7</accession>
<dbReference type="EMBL" id="WPHG01000007">
    <property type="protein sequence ID" value="MVA99731.1"/>
    <property type="molecule type" value="Genomic_DNA"/>
</dbReference>
<feature type="transmembrane region" description="Helical" evidence="6">
    <location>
        <begin position="306"/>
        <end position="327"/>
    </location>
</feature>
<dbReference type="PANTHER" id="PTHR47089">
    <property type="entry name" value="ABC TRANSPORTER, PERMEASE PROTEIN"/>
    <property type="match status" value="1"/>
</dbReference>
<dbReference type="AlphaFoldDB" id="A0A844QPH7"/>
<dbReference type="RefSeq" id="WP_156715227.1">
    <property type="nucleotide sequence ID" value="NZ_WPHG01000007.1"/>
</dbReference>
<dbReference type="Pfam" id="PF02653">
    <property type="entry name" value="BPD_transp_2"/>
    <property type="match status" value="1"/>
</dbReference>
<dbReference type="GO" id="GO:0005886">
    <property type="term" value="C:plasma membrane"/>
    <property type="evidence" value="ECO:0007669"/>
    <property type="project" value="UniProtKB-SubCell"/>
</dbReference>
<protein>
    <submittedName>
        <fullName evidence="7">ABC transporter permease</fullName>
    </submittedName>
</protein>
<keyword evidence="4 6" id="KW-1133">Transmembrane helix</keyword>
<sequence>MAEATTEPGSGRPSLVPALERMAADILRFALPVLFAFFVGAVVLAFIGENPLDTYALMLSEGFGSSRRVAATLSAATPLLFTAVATAICFRSGVFNVGVDGAFVLGGLAAAAAGALLPVALGWSIAPLAMVAAMAVAGVWLYVPGLLLARLDVDEVVSTLMLNFIALGLSGFLVNTLLLSETSGNNTTDTIHAVAELSRLMPPSTLHSGFLIGLACVAAYWVWARWTPAGYEAKLVGLNQRFARAVGIAIPASIVLVMAISGIVAGLGGASHALGQVHKFSDGFSAGYGFTGMAVALLARNSAFGIVFGAVLFGALASAGTTIQLFSDVPLDIVNVIEGTVMIFAVMELGRLSLRRGRAS</sequence>
<comment type="caution">
    <text evidence="7">The sequence shown here is derived from an EMBL/GenBank/DDBJ whole genome shotgun (WGS) entry which is preliminary data.</text>
</comment>
<feature type="transmembrane region" description="Helical" evidence="6">
    <location>
        <begin position="102"/>
        <end position="123"/>
    </location>
</feature>
<feature type="transmembrane region" description="Helical" evidence="6">
    <location>
        <begin position="245"/>
        <end position="268"/>
    </location>
</feature>
<keyword evidence="8" id="KW-1185">Reference proteome</keyword>
<evidence type="ECO:0000256" key="6">
    <source>
        <dbReference type="SAM" id="Phobius"/>
    </source>
</evidence>
<keyword evidence="2" id="KW-1003">Cell membrane</keyword>
<evidence type="ECO:0000256" key="2">
    <source>
        <dbReference type="ARBA" id="ARBA00022475"/>
    </source>
</evidence>
<evidence type="ECO:0000256" key="3">
    <source>
        <dbReference type="ARBA" id="ARBA00022692"/>
    </source>
</evidence>
<keyword evidence="3 6" id="KW-0812">Transmembrane</keyword>
<gene>
    <name evidence="7" type="ORF">GN330_20975</name>
</gene>
<evidence type="ECO:0000256" key="1">
    <source>
        <dbReference type="ARBA" id="ARBA00004651"/>
    </source>
</evidence>
<comment type="subcellular location">
    <subcellularLocation>
        <location evidence="1">Cell membrane</location>
        <topology evidence="1">Multi-pass membrane protein</topology>
    </subcellularLocation>
</comment>
<evidence type="ECO:0000313" key="7">
    <source>
        <dbReference type="EMBL" id="MVA99731.1"/>
    </source>
</evidence>
<feature type="transmembrane region" description="Helical" evidence="6">
    <location>
        <begin position="280"/>
        <end position="299"/>
    </location>
</feature>
<dbReference type="PANTHER" id="PTHR47089:SF1">
    <property type="entry name" value="GUANOSINE ABC TRANSPORTER PERMEASE PROTEIN NUPP"/>
    <property type="match status" value="1"/>
</dbReference>
<feature type="transmembrane region" description="Helical" evidence="6">
    <location>
        <begin position="129"/>
        <end position="148"/>
    </location>
</feature>
<evidence type="ECO:0000256" key="4">
    <source>
        <dbReference type="ARBA" id="ARBA00022989"/>
    </source>
</evidence>
<dbReference type="GO" id="GO:0022857">
    <property type="term" value="F:transmembrane transporter activity"/>
    <property type="evidence" value="ECO:0007669"/>
    <property type="project" value="InterPro"/>
</dbReference>
<dbReference type="Proteomes" id="UP000463224">
    <property type="component" value="Unassembled WGS sequence"/>
</dbReference>
<feature type="transmembrane region" description="Helical" evidence="6">
    <location>
        <begin position="206"/>
        <end position="224"/>
    </location>
</feature>
<evidence type="ECO:0000313" key="8">
    <source>
        <dbReference type="Proteomes" id="UP000463224"/>
    </source>
</evidence>
<feature type="transmembrane region" description="Helical" evidence="6">
    <location>
        <begin position="333"/>
        <end position="354"/>
    </location>
</feature>
<dbReference type="InterPro" id="IPR001851">
    <property type="entry name" value="ABC_transp_permease"/>
</dbReference>
<evidence type="ECO:0000256" key="5">
    <source>
        <dbReference type="ARBA" id="ARBA00023136"/>
    </source>
</evidence>